<dbReference type="PANTHER" id="PTHR34512:SF30">
    <property type="entry name" value="OUTER MEMBRANE PROTEIN ASSEMBLY FACTOR BAMB"/>
    <property type="match status" value="1"/>
</dbReference>
<sequence length="380" mass="42306">MKKVLLIIATVFVFHSCSVNLLVDFRPVAEAGYAMFGGVPERNFYSDIEIRDSLELVRQFDLKGSHSNTSVTAGNGLIFTGDLSGRIYAFDVETGKSYGYKKYDGEISIAPALIGRRIYFVVNKRNEPNSTLVTFDFFDGKEINKYDLNGSVKSELLILNNRIVAVDNEGAVYNFNTAGYVEWSFDTKQKQNSHPSSDGKIIAWGTNEGKLIIFSAEQKKIVDSFSADTSVTSGTAIDNNIIYFGDAAGNLYAYNYPQKKLLWKINTGAKIVNFPVQNDSLVISGNLKGMIYAVCKNSGKLKWSLQIDGLINATPLMTKNILLQPDLNKKMYLIDVANGAIRKTVIYEGRAKLSPVYYRDYIIAGSDRGIIYLYNYKRGG</sequence>
<keyword evidence="3" id="KW-1185">Reference proteome</keyword>
<dbReference type="InterPro" id="IPR011047">
    <property type="entry name" value="Quinoprotein_ADH-like_sf"/>
</dbReference>
<dbReference type="SUPFAM" id="SSF50998">
    <property type="entry name" value="Quinoprotein alcohol dehydrogenase-like"/>
    <property type="match status" value="1"/>
</dbReference>
<feature type="domain" description="Pyrrolo-quinoline quinone repeat" evidence="1">
    <location>
        <begin position="216"/>
        <end position="342"/>
    </location>
</feature>
<dbReference type="OrthoDB" id="7012117at2"/>
<dbReference type="RefSeq" id="WP_014857236.1">
    <property type="nucleotide sequence ID" value="NC_018178.1"/>
</dbReference>
<dbReference type="Proteomes" id="UP000009011">
    <property type="component" value="Chromosome"/>
</dbReference>
<dbReference type="InterPro" id="IPR018391">
    <property type="entry name" value="PQQ_b-propeller_rpt"/>
</dbReference>
<dbReference type="PANTHER" id="PTHR34512">
    <property type="entry name" value="CELL SURFACE PROTEIN"/>
    <property type="match status" value="1"/>
</dbReference>
<protein>
    <submittedName>
        <fullName evidence="2">Pyrrolo-quinoline quinone</fullName>
    </submittedName>
</protein>
<dbReference type="EMBL" id="CP003557">
    <property type="protein sequence ID" value="AFN75806.1"/>
    <property type="molecule type" value="Genomic_DNA"/>
</dbReference>
<evidence type="ECO:0000259" key="1">
    <source>
        <dbReference type="Pfam" id="PF13360"/>
    </source>
</evidence>
<organism evidence="2 3">
    <name type="scientific">Melioribacter roseus (strain DSM 23840 / JCM 17771 / VKM B-2668 / P3M-2)</name>
    <dbReference type="NCBI Taxonomy" id="1191523"/>
    <lineage>
        <taxon>Bacteria</taxon>
        <taxon>Pseudomonadati</taxon>
        <taxon>Ignavibacteriota</taxon>
        <taxon>Ignavibacteria</taxon>
        <taxon>Ignavibacteriales</taxon>
        <taxon>Melioribacteraceae</taxon>
        <taxon>Melioribacter</taxon>
    </lineage>
</organism>
<dbReference type="HOGENOM" id="CLU_727236_0_0_10"/>
<dbReference type="AlphaFoldDB" id="I7A7F1"/>
<dbReference type="KEGG" id="mro:MROS_2576"/>
<gene>
    <name evidence="2" type="ordered locus">MROS_2576</name>
</gene>
<dbReference type="STRING" id="1191523.MROS_2576"/>
<dbReference type="Pfam" id="PF13360">
    <property type="entry name" value="PQQ_2"/>
    <property type="match status" value="1"/>
</dbReference>
<name>I7A7F1_MELRP</name>
<evidence type="ECO:0000313" key="3">
    <source>
        <dbReference type="Proteomes" id="UP000009011"/>
    </source>
</evidence>
<dbReference type="Gene3D" id="2.40.128.630">
    <property type="match status" value="1"/>
</dbReference>
<dbReference type="InterPro" id="IPR002372">
    <property type="entry name" value="PQQ_rpt_dom"/>
</dbReference>
<accession>I7A7F1</accession>
<proteinExistence type="predicted"/>
<dbReference type="InterPro" id="IPR015943">
    <property type="entry name" value="WD40/YVTN_repeat-like_dom_sf"/>
</dbReference>
<dbReference type="Gene3D" id="2.130.10.10">
    <property type="entry name" value="YVTN repeat-like/Quinoprotein amine dehydrogenase"/>
    <property type="match status" value="1"/>
</dbReference>
<reference evidence="2 3" key="1">
    <citation type="journal article" date="2013" name="PLoS ONE">
        <title>Genomic analysis of Melioribacter roseus, facultatively anaerobic organotrophic bacterium representing a novel deep lineage within Bacteriodetes/Chlorobi group.</title>
        <authorList>
            <person name="Kadnikov V.V."/>
            <person name="Mardanov A.V."/>
            <person name="Podosokorskaya O.A."/>
            <person name="Gavrilov S.N."/>
            <person name="Kublanov I.V."/>
            <person name="Beletsky A.V."/>
            <person name="Bonch-Osmolovskaya E.A."/>
            <person name="Ravin N.V."/>
        </authorList>
    </citation>
    <scope>NUCLEOTIDE SEQUENCE [LARGE SCALE GENOMIC DNA]</scope>
    <source>
        <strain evidence="3">JCM 17771 / P3M-2</strain>
    </source>
</reference>
<dbReference type="SMART" id="SM00564">
    <property type="entry name" value="PQQ"/>
    <property type="match status" value="6"/>
</dbReference>
<dbReference type="eggNOG" id="COG1520">
    <property type="taxonomic scope" value="Bacteria"/>
</dbReference>
<evidence type="ECO:0000313" key="2">
    <source>
        <dbReference type="EMBL" id="AFN75806.1"/>
    </source>
</evidence>